<gene>
    <name evidence="2" type="ORF">KOW79_007806</name>
</gene>
<evidence type="ECO:0000313" key="2">
    <source>
        <dbReference type="EMBL" id="KAG7329632.1"/>
    </source>
</evidence>
<accession>A0A9D3SMJ3</accession>
<proteinExistence type="predicted"/>
<dbReference type="OrthoDB" id="8899560at2759"/>
<organism evidence="2 3">
    <name type="scientific">Hemibagrus wyckioides</name>
    <dbReference type="NCBI Taxonomy" id="337641"/>
    <lineage>
        <taxon>Eukaryota</taxon>
        <taxon>Metazoa</taxon>
        <taxon>Chordata</taxon>
        <taxon>Craniata</taxon>
        <taxon>Vertebrata</taxon>
        <taxon>Euteleostomi</taxon>
        <taxon>Actinopterygii</taxon>
        <taxon>Neopterygii</taxon>
        <taxon>Teleostei</taxon>
        <taxon>Ostariophysi</taxon>
        <taxon>Siluriformes</taxon>
        <taxon>Bagridae</taxon>
        <taxon>Hemibagrus</taxon>
    </lineage>
</organism>
<dbReference type="EMBL" id="JAHKSW010000008">
    <property type="protein sequence ID" value="KAG7329632.1"/>
    <property type="molecule type" value="Genomic_DNA"/>
</dbReference>
<keyword evidence="3" id="KW-1185">Reference proteome</keyword>
<sequence>MEGSVSFWIKGEQKLHEATTSRFRSETHTMATVVPCASCYGSSRAQPLGFFGRGSGGGYMSLLANPGPRGAPPPTLARHTPNMTLRQICHMLRLMRQVRHREAAAAAAATRKQAAGLTAPSSPSEKRCLPGFLRRRRTNNIKRVS</sequence>
<dbReference type="AlphaFoldDB" id="A0A9D3SMJ3"/>
<feature type="region of interest" description="Disordered" evidence="1">
    <location>
        <begin position="107"/>
        <end position="129"/>
    </location>
</feature>
<feature type="compositionally biased region" description="Low complexity" evidence="1">
    <location>
        <begin position="107"/>
        <end position="119"/>
    </location>
</feature>
<protein>
    <submittedName>
        <fullName evidence="2">Uncharacterized protein</fullName>
    </submittedName>
</protein>
<name>A0A9D3SMJ3_9TELE</name>
<evidence type="ECO:0000313" key="3">
    <source>
        <dbReference type="Proteomes" id="UP000824219"/>
    </source>
</evidence>
<reference evidence="2 3" key="1">
    <citation type="submission" date="2021-06" db="EMBL/GenBank/DDBJ databases">
        <title>Chromosome-level genome assembly of the red-tail catfish (Hemibagrus wyckioides).</title>
        <authorList>
            <person name="Shao F."/>
        </authorList>
    </citation>
    <scope>NUCLEOTIDE SEQUENCE [LARGE SCALE GENOMIC DNA]</scope>
    <source>
        <strain evidence="2">EC202008001</strain>
        <tissue evidence="2">Blood</tissue>
    </source>
</reference>
<comment type="caution">
    <text evidence="2">The sequence shown here is derived from an EMBL/GenBank/DDBJ whole genome shotgun (WGS) entry which is preliminary data.</text>
</comment>
<evidence type="ECO:0000256" key="1">
    <source>
        <dbReference type="SAM" id="MobiDB-lite"/>
    </source>
</evidence>
<dbReference type="Proteomes" id="UP000824219">
    <property type="component" value="Linkage Group LG08"/>
</dbReference>